<accession>A0AA51RTZ1</accession>
<feature type="signal peptide" evidence="2">
    <location>
        <begin position="1"/>
        <end position="35"/>
    </location>
</feature>
<dbReference type="AlphaFoldDB" id="A0AA51RTZ1"/>
<feature type="chain" id="PRO_5041205857" evidence="2">
    <location>
        <begin position="36"/>
        <end position="620"/>
    </location>
</feature>
<evidence type="ECO:0000256" key="2">
    <source>
        <dbReference type="SAM" id="SignalP"/>
    </source>
</evidence>
<keyword evidence="2" id="KW-0732">Signal</keyword>
<evidence type="ECO:0000256" key="1">
    <source>
        <dbReference type="SAM" id="MobiDB-lite"/>
    </source>
</evidence>
<organism evidence="3 4">
    <name type="scientific">Pleionea litopenaei</name>
    <dbReference type="NCBI Taxonomy" id="3070815"/>
    <lineage>
        <taxon>Bacteria</taxon>
        <taxon>Pseudomonadati</taxon>
        <taxon>Pseudomonadota</taxon>
        <taxon>Gammaproteobacteria</taxon>
        <taxon>Oceanospirillales</taxon>
        <taxon>Pleioneaceae</taxon>
        <taxon>Pleionea</taxon>
    </lineage>
</organism>
<keyword evidence="4" id="KW-1185">Reference proteome</keyword>
<evidence type="ECO:0000313" key="4">
    <source>
        <dbReference type="Proteomes" id="UP001239782"/>
    </source>
</evidence>
<proteinExistence type="predicted"/>
<sequence>MTKKGLTQSAQSSSPKMAKLASAVAIALAAPATQAVGISWGEWEGSFDTTISVGASWRVEDQDPRLIGYGKALDGATGVSFSHNGDDGNMNFHKGDSFSEVIKGVHDFGLQHSSGVGFFIRGAWLYDNKYENGDFRYYGTASAPSPYFADDPRYSGFNQSALDIHGTETRLLDAYIYNTWHFEDSVLQVRLGEQVINWGESTFIQHSISEANPIDVTKLRVPGAELKEAFLPVQTLWASYDISPTVTLESYVQFEWDHVRIDEPGTYFATADYLGESGDYIWLNFARAPEFTPATAAYRLDDRDARDDGQFGVKLAWFAEDLGATEFGFYYINYHNKRPIISANKFQINYGELNGLDPNIRGVTGYAEYIEDIELYGISFNTQTDGGLSIAGEVSYRVDEPIQVDDVELLFAALEGVTPNVPRGSSQLNGSVAPGEKIDGYRLFDTVQAQMTITNLFGPGLGASQWTGLVEVGMNQIQSMPSQDELRFEAPGTSRSGSDSNRGLIDNDFRNPNAYEGQETNPAADDFSWGYRLVVKADYTNAIGAWNVSPRVIFQHDVSGTTPAPISNFVEGRKALAFGTTFDYLARWKIDASYNRYFGAGTANLLSDRDFVALTASYSF</sequence>
<dbReference type="EMBL" id="CP133548">
    <property type="protein sequence ID" value="WMS87454.1"/>
    <property type="molecule type" value="Genomic_DNA"/>
</dbReference>
<dbReference type="Proteomes" id="UP001239782">
    <property type="component" value="Chromosome"/>
</dbReference>
<gene>
    <name evidence="3" type="ORF">Q9312_00650</name>
</gene>
<evidence type="ECO:0000313" key="3">
    <source>
        <dbReference type="EMBL" id="WMS87454.1"/>
    </source>
</evidence>
<dbReference type="RefSeq" id="WP_309202597.1">
    <property type="nucleotide sequence ID" value="NZ_CP133548.1"/>
</dbReference>
<feature type="region of interest" description="Disordered" evidence="1">
    <location>
        <begin position="481"/>
        <end position="521"/>
    </location>
</feature>
<dbReference type="Pfam" id="PF06980">
    <property type="entry name" value="DUF1302"/>
    <property type="match status" value="1"/>
</dbReference>
<dbReference type="KEGG" id="plei:Q9312_00650"/>
<name>A0AA51RTZ1_9GAMM</name>
<dbReference type="InterPro" id="IPR010727">
    <property type="entry name" value="DUF1302"/>
</dbReference>
<protein>
    <submittedName>
        <fullName evidence="3">DUF1302 domain-containing protein</fullName>
    </submittedName>
</protein>
<reference evidence="3 4" key="1">
    <citation type="submission" date="2023-08" db="EMBL/GenBank/DDBJ databases">
        <title>Pleionea litopenaei sp. nov., isolated from stomach of juvenile Litopenaeus vannamei.</title>
        <authorList>
            <person name="Rho A.M."/>
            <person name="Hwang C.Y."/>
        </authorList>
    </citation>
    <scope>NUCLEOTIDE SEQUENCE [LARGE SCALE GENOMIC DNA]</scope>
    <source>
        <strain evidence="3 4">HL-JVS1</strain>
    </source>
</reference>